<dbReference type="AlphaFoldDB" id="A0A7S3D7K3"/>
<organism evidence="1">
    <name type="scientific">Palpitomonas bilix</name>
    <dbReference type="NCBI Taxonomy" id="652834"/>
    <lineage>
        <taxon>Eukaryota</taxon>
        <taxon>Eukaryota incertae sedis</taxon>
    </lineage>
</organism>
<evidence type="ECO:0000313" key="1">
    <source>
        <dbReference type="EMBL" id="CAE0247364.1"/>
    </source>
</evidence>
<protein>
    <submittedName>
        <fullName evidence="1">Uncharacterized protein</fullName>
    </submittedName>
</protein>
<name>A0A7S3D7K3_9EUKA</name>
<gene>
    <name evidence="1" type="ORF">PBIL07802_LOCUS9555</name>
</gene>
<accession>A0A7S3D7K3</accession>
<dbReference type="EMBL" id="HBIB01014802">
    <property type="protein sequence ID" value="CAE0247364.1"/>
    <property type="molecule type" value="Transcribed_RNA"/>
</dbReference>
<sequence>MMSLVKEVVLSRGTASSWLQLHMEMTIKAVVLGRGGPALSLDGLVLAAASHKDDVQAASYKDDTKVDNGGSVLLFHAEGIAKDELGRGGVGLSGNGLFVAAASRTHTVNGSDVGCVVVWERANTSTPFPNSSSITLTDPNGAEDVNFGRGGVTLSHDGMVLATSAEKFDLAGGESGKVLIWHRPSTSTSFGDGIAPIPLFDPDGADKDNFGSGRVALSADGFILAAGSPRDSDMGDDSGSISVWESICEAGHTPPLCM</sequence>
<proteinExistence type="predicted"/>
<reference evidence="1" key="1">
    <citation type="submission" date="2021-01" db="EMBL/GenBank/DDBJ databases">
        <authorList>
            <person name="Corre E."/>
            <person name="Pelletier E."/>
            <person name="Niang G."/>
            <person name="Scheremetjew M."/>
            <person name="Finn R."/>
            <person name="Kale V."/>
            <person name="Holt S."/>
            <person name="Cochrane G."/>
            <person name="Meng A."/>
            <person name="Brown T."/>
            <person name="Cohen L."/>
        </authorList>
    </citation>
    <scope>NUCLEOTIDE SEQUENCE</scope>
    <source>
        <strain evidence="1">NIES-2562</strain>
    </source>
</reference>